<evidence type="ECO:0000313" key="2">
    <source>
        <dbReference type="Proteomes" id="UP000789366"/>
    </source>
</evidence>
<feature type="non-terminal residue" evidence="1">
    <location>
        <position position="1"/>
    </location>
</feature>
<dbReference type="Proteomes" id="UP000789366">
    <property type="component" value="Unassembled WGS sequence"/>
</dbReference>
<sequence>TDNDVKDLEEIRSFKQDNFTEDEREELLLDNNKNEKKSRSYKKVRNI</sequence>
<organism evidence="1 2">
    <name type="scientific">Cetraspora pellucida</name>
    <dbReference type="NCBI Taxonomy" id="1433469"/>
    <lineage>
        <taxon>Eukaryota</taxon>
        <taxon>Fungi</taxon>
        <taxon>Fungi incertae sedis</taxon>
        <taxon>Mucoromycota</taxon>
        <taxon>Glomeromycotina</taxon>
        <taxon>Glomeromycetes</taxon>
        <taxon>Diversisporales</taxon>
        <taxon>Gigasporaceae</taxon>
        <taxon>Cetraspora</taxon>
    </lineage>
</organism>
<comment type="caution">
    <text evidence="1">The sequence shown here is derived from an EMBL/GenBank/DDBJ whole genome shotgun (WGS) entry which is preliminary data.</text>
</comment>
<evidence type="ECO:0000313" key="1">
    <source>
        <dbReference type="EMBL" id="CAG8686924.1"/>
    </source>
</evidence>
<reference evidence="1" key="1">
    <citation type="submission" date="2021-06" db="EMBL/GenBank/DDBJ databases">
        <authorList>
            <person name="Kallberg Y."/>
            <person name="Tangrot J."/>
            <person name="Rosling A."/>
        </authorList>
    </citation>
    <scope>NUCLEOTIDE SEQUENCE</scope>
    <source>
        <strain evidence="1">28 12/20/2015</strain>
    </source>
</reference>
<name>A0ACA9P7R0_9GLOM</name>
<proteinExistence type="predicted"/>
<gene>
    <name evidence="1" type="ORF">SPELUC_LOCUS10517</name>
</gene>
<protein>
    <submittedName>
        <fullName evidence="1">15789_t:CDS:1</fullName>
    </submittedName>
</protein>
<dbReference type="EMBL" id="CAJVPW010019838">
    <property type="protein sequence ID" value="CAG8686924.1"/>
    <property type="molecule type" value="Genomic_DNA"/>
</dbReference>
<accession>A0ACA9P7R0</accession>
<keyword evidence="2" id="KW-1185">Reference proteome</keyword>